<dbReference type="EMBL" id="CAJOAZ010002441">
    <property type="protein sequence ID" value="CAF3929334.1"/>
    <property type="molecule type" value="Genomic_DNA"/>
</dbReference>
<feature type="non-terminal residue" evidence="1">
    <location>
        <position position="1"/>
    </location>
</feature>
<evidence type="ECO:0000313" key="1">
    <source>
        <dbReference type="EMBL" id="CAF3929334.1"/>
    </source>
</evidence>
<reference evidence="1" key="1">
    <citation type="submission" date="2021-02" db="EMBL/GenBank/DDBJ databases">
        <authorList>
            <person name="Nowell W R."/>
        </authorList>
    </citation>
    <scope>NUCLEOTIDE SEQUENCE</scope>
</reference>
<proteinExistence type="predicted"/>
<evidence type="ECO:0000313" key="2">
    <source>
        <dbReference type="Proteomes" id="UP000663844"/>
    </source>
</evidence>
<gene>
    <name evidence="1" type="ORF">OXD698_LOCUS25481</name>
</gene>
<dbReference type="Proteomes" id="UP000663844">
    <property type="component" value="Unassembled WGS sequence"/>
</dbReference>
<name>A0A819J905_9BILA</name>
<protein>
    <submittedName>
        <fullName evidence="1">Uncharacterized protein</fullName>
    </submittedName>
</protein>
<accession>A0A819J905</accession>
<sequence length="33" mass="3808">ASLHDLDMTNENDLTLNNSEARDKVKQLYKTTE</sequence>
<organism evidence="1 2">
    <name type="scientific">Adineta steineri</name>
    <dbReference type="NCBI Taxonomy" id="433720"/>
    <lineage>
        <taxon>Eukaryota</taxon>
        <taxon>Metazoa</taxon>
        <taxon>Spiralia</taxon>
        <taxon>Gnathifera</taxon>
        <taxon>Rotifera</taxon>
        <taxon>Eurotatoria</taxon>
        <taxon>Bdelloidea</taxon>
        <taxon>Adinetida</taxon>
        <taxon>Adinetidae</taxon>
        <taxon>Adineta</taxon>
    </lineage>
</organism>
<dbReference type="AlphaFoldDB" id="A0A819J905"/>
<comment type="caution">
    <text evidence="1">The sequence shown here is derived from an EMBL/GenBank/DDBJ whole genome shotgun (WGS) entry which is preliminary data.</text>
</comment>